<organism evidence="2">
    <name type="scientific">Candidatus Methanogaster sp. ANME-2c ERB4</name>
    <dbReference type="NCBI Taxonomy" id="2759911"/>
    <lineage>
        <taxon>Archaea</taxon>
        <taxon>Methanobacteriati</taxon>
        <taxon>Methanobacteriota</taxon>
        <taxon>Stenosarchaea group</taxon>
        <taxon>Methanomicrobia</taxon>
        <taxon>Methanosarcinales</taxon>
        <taxon>ANME-2 cluster</taxon>
        <taxon>Candidatus Methanogasteraceae</taxon>
        <taxon>Candidatus Methanogaster</taxon>
    </lineage>
</organism>
<keyword evidence="1" id="KW-1133">Transmembrane helix</keyword>
<accession>A0A7G9YJ13</accession>
<protein>
    <submittedName>
        <fullName evidence="2">Uncharacterized protein</fullName>
    </submittedName>
</protein>
<evidence type="ECO:0000313" key="3">
    <source>
        <dbReference type="EMBL" id="QNO48180.1"/>
    </source>
</evidence>
<dbReference type="AlphaFoldDB" id="A0A7G9YJ13"/>
<evidence type="ECO:0000256" key="1">
    <source>
        <dbReference type="SAM" id="Phobius"/>
    </source>
</evidence>
<evidence type="ECO:0000313" key="2">
    <source>
        <dbReference type="EMBL" id="QNO47997.1"/>
    </source>
</evidence>
<keyword evidence="1" id="KW-0812">Transmembrane</keyword>
<proteinExistence type="predicted"/>
<feature type="transmembrane region" description="Helical" evidence="1">
    <location>
        <begin position="47"/>
        <end position="64"/>
    </location>
</feature>
<sequence>MPLSLIKDKLFKSGNYTLIVIVFGIVLDKWSVFDLSQIPIPHMVDLLYIYLLVNATAAGPYMYLEKKKRVAIGKFCPVCDSKLEISQKFHCPNCGDIKIGE</sequence>
<name>A0A7G9YJ13_9EURY</name>
<reference evidence="2" key="1">
    <citation type="submission" date="2020-06" db="EMBL/GenBank/DDBJ databases">
        <title>Unique genomic features of the anaerobic methanotrophic archaea.</title>
        <authorList>
            <person name="Chadwick G.L."/>
            <person name="Skennerton C.T."/>
            <person name="Laso-Perez R."/>
            <person name="Leu A.O."/>
            <person name="Speth D.R."/>
            <person name="Yu H."/>
            <person name="Morgan-Lang C."/>
            <person name="Hatzenpichler R."/>
            <person name="Goudeau D."/>
            <person name="Malmstrom R."/>
            <person name="Brazelton W.J."/>
            <person name="Woyke T."/>
            <person name="Hallam S.J."/>
            <person name="Tyson G.W."/>
            <person name="Wegener G."/>
            <person name="Boetius A."/>
            <person name="Orphan V."/>
        </authorList>
    </citation>
    <scope>NUCLEOTIDE SEQUENCE</scope>
</reference>
<gene>
    <name evidence="3" type="ORF">GOJLPIDM_00037</name>
    <name evidence="2" type="ORF">KNONPEEI_00036</name>
</gene>
<dbReference type="EMBL" id="MT631284">
    <property type="protein sequence ID" value="QNO47997.1"/>
    <property type="molecule type" value="Genomic_DNA"/>
</dbReference>
<dbReference type="EMBL" id="MT631313">
    <property type="protein sequence ID" value="QNO48180.1"/>
    <property type="molecule type" value="Genomic_DNA"/>
</dbReference>
<keyword evidence="1" id="KW-0472">Membrane</keyword>
<feature type="transmembrane region" description="Helical" evidence="1">
    <location>
        <begin position="10"/>
        <end position="27"/>
    </location>
</feature>